<dbReference type="SMART" id="SM00458">
    <property type="entry name" value="RICIN"/>
    <property type="match status" value="2"/>
</dbReference>
<accession>A0A7C5DV18</accession>
<dbReference type="SUPFAM" id="SSF50370">
    <property type="entry name" value="Ricin B-like lectins"/>
    <property type="match status" value="2"/>
</dbReference>
<dbReference type="Gene3D" id="2.60.20.10">
    <property type="entry name" value="Crystallins"/>
    <property type="match status" value="1"/>
</dbReference>
<dbReference type="EMBL" id="DRTH01000126">
    <property type="protein sequence ID" value="HHF08560.1"/>
    <property type="molecule type" value="Genomic_DNA"/>
</dbReference>
<feature type="domain" description="Ricin B lectin" evidence="4">
    <location>
        <begin position="129"/>
        <end position="261"/>
    </location>
</feature>
<dbReference type="Gene3D" id="2.80.10.50">
    <property type="match status" value="2"/>
</dbReference>
<proteinExistence type="inferred from homology"/>
<comment type="similarity">
    <text evidence="1">Belongs to the beta/gamma-crystallin family.</text>
</comment>
<feature type="domain" description="Beta/gamma crystallin 'Greek key'" evidence="3">
    <location>
        <begin position="413"/>
        <end position="491"/>
    </location>
</feature>
<dbReference type="InterPro" id="IPR001064">
    <property type="entry name" value="Beta/gamma_crystallin"/>
</dbReference>
<organism evidence="5">
    <name type="scientific">Kosmotoga arenicorallina</name>
    <dbReference type="NCBI Taxonomy" id="688066"/>
    <lineage>
        <taxon>Bacteria</taxon>
        <taxon>Thermotogati</taxon>
        <taxon>Thermotogota</taxon>
        <taxon>Thermotogae</taxon>
        <taxon>Kosmotogales</taxon>
        <taxon>Kosmotogaceae</taxon>
        <taxon>Kosmotoga</taxon>
    </lineage>
</organism>
<feature type="non-terminal residue" evidence="5">
    <location>
        <position position="1"/>
    </location>
</feature>
<comment type="caution">
    <text evidence="5">The sequence shown here is derived from an EMBL/GenBank/DDBJ whole genome shotgun (WGS) entry which is preliminary data.</text>
</comment>
<name>A0A7C5DV18_9BACT</name>
<reference evidence="5" key="1">
    <citation type="journal article" date="2020" name="mSystems">
        <title>Genome- and Community-Level Interaction Insights into Carbon Utilization and Element Cycling Functions of Hydrothermarchaeota in Hydrothermal Sediment.</title>
        <authorList>
            <person name="Zhou Z."/>
            <person name="Liu Y."/>
            <person name="Xu W."/>
            <person name="Pan J."/>
            <person name="Luo Z.H."/>
            <person name="Li M."/>
        </authorList>
    </citation>
    <scope>NUCLEOTIDE SEQUENCE [LARGE SCALE GENOMIC DNA]</scope>
    <source>
        <strain evidence="5">HyVt-80</strain>
    </source>
</reference>
<sequence>FEAAKKVAEEKRDILNLTLEPGWTIILRPVSDKPEIHWAGYSEDMKDVLASVTDDCGLKEVIAHVKIGDAYKNLTMTDDNNDTIYRLVRNDTKMEEDDNAYILATDWDGKTARSAIGKPPSPAPVQPIEEGWYVIGNKKSEKCVEAESDYPGVNVRQWKYVKGHETREQWQVEPIESEPGNYRIYRTVKGDLLCLEADGRGNVVQTKWSGKDSQKWKIEPSGEENYFKVVNKANGKYLDVKDGNIRVEEWREDDAQKWVFQLVDSYPEELSSTGYYGIFAKHSAKCLNRRKRDNNVCQWVYRGYDRQKWRLVPAGDRYFKIVCKHSGKCLTATGDKNIIERDWENSDTQKWEIVLVEPGYYHIQCKEYSDLYMDVKGGSREDGANVRLCSYSIWSDNAAQRWKFSDTGRTVTGILLFEHEDYKGKSKVFTGNTPYVGSDFNNIASSLKVPPGYSVRLYEHKDYKGEFKKFIGDTSYVGKDFNNIATSLKIIKEKGEMVFYEGNDATQDKIFSFSTETSCSWNCKKGACENDEARSVVLYHVKPGTRIYIYDSPKSKEKDRKKDDWTEIKVKKYITKVVIGSFEKDRDDDYVCVEYHEHNGLDGKVSYIEVVAP</sequence>
<dbReference type="CDD" id="cd00161">
    <property type="entry name" value="beta-trefoil_Ricin-like"/>
    <property type="match status" value="2"/>
</dbReference>
<dbReference type="Pfam" id="PF03995">
    <property type="entry name" value="Inhibitor_I36"/>
    <property type="match status" value="1"/>
</dbReference>
<dbReference type="Proteomes" id="UP000886129">
    <property type="component" value="Unassembled WGS sequence"/>
</dbReference>
<feature type="domain" description="Ricin B lectin" evidence="4">
    <location>
        <begin position="273"/>
        <end position="405"/>
    </location>
</feature>
<dbReference type="AlphaFoldDB" id="A0A7C5DV18"/>
<evidence type="ECO:0008006" key="6">
    <source>
        <dbReference type="Google" id="ProtNLM"/>
    </source>
</evidence>
<evidence type="ECO:0000313" key="5">
    <source>
        <dbReference type="EMBL" id="HHF08560.1"/>
    </source>
</evidence>
<dbReference type="InterPro" id="IPR035992">
    <property type="entry name" value="Ricin_B-like_lectins"/>
</dbReference>
<gene>
    <name evidence="5" type="ORF">ENL26_02150</name>
</gene>
<dbReference type="SMART" id="SM00247">
    <property type="entry name" value="XTALbg"/>
    <property type="match status" value="1"/>
</dbReference>
<dbReference type="InterPro" id="IPR000772">
    <property type="entry name" value="Ricin_B_lectin"/>
</dbReference>
<protein>
    <recommendedName>
        <fullName evidence="6">Ricin B lectin domain-containing protein</fullName>
    </recommendedName>
</protein>
<evidence type="ECO:0000256" key="1">
    <source>
        <dbReference type="ARBA" id="ARBA00009646"/>
    </source>
</evidence>
<evidence type="ECO:0000259" key="3">
    <source>
        <dbReference type="SMART" id="SM00247"/>
    </source>
</evidence>
<dbReference type="InterPro" id="IPR011024">
    <property type="entry name" value="G_crystallin-like"/>
</dbReference>
<evidence type="ECO:0000259" key="4">
    <source>
        <dbReference type="SMART" id="SM00458"/>
    </source>
</evidence>
<keyword evidence="2" id="KW-0677">Repeat</keyword>
<dbReference type="SUPFAM" id="SSF49695">
    <property type="entry name" value="gamma-Crystallin-like"/>
    <property type="match status" value="1"/>
</dbReference>
<evidence type="ECO:0000256" key="2">
    <source>
        <dbReference type="ARBA" id="ARBA00022737"/>
    </source>
</evidence>
<dbReference type="Pfam" id="PF14200">
    <property type="entry name" value="RicinB_lectin_2"/>
    <property type="match status" value="3"/>
</dbReference>
<dbReference type="PROSITE" id="PS50231">
    <property type="entry name" value="RICIN_B_LECTIN"/>
    <property type="match status" value="2"/>
</dbReference>